<dbReference type="InterPro" id="IPR014710">
    <property type="entry name" value="RmlC-like_jellyroll"/>
</dbReference>
<organism evidence="2 3">
    <name type="scientific">Phytohabitans aurantiacus</name>
    <dbReference type="NCBI Taxonomy" id="3016789"/>
    <lineage>
        <taxon>Bacteria</taxon>
        <taxon>Bacillati</taxon>
        <taxon>Actinomycetota</taxon>
        <taxon>Actinomycetes</taxon>
        <taxon>Micromonosporales</taxon>
        <taxon>Micromonosporaceae</taxon>
    </lineage>
</organism>
<proteinExistence type="predicted"/>
<comment type="caution">
    <text evidence="2">The sequence shown here is derived from an EMBL/GenBank/DDBJ whole genome shotgun (WGS) entry which is preliminary data.</text>
</comment>
<feature type="domain" description="Cyclic nucleotide-binding" evidence="1">
    <location>
        <begin position="12"/>
        <end position="81"/>
    </location>
</feature>
<dbReference type="EMBL" id="BSDI01000027">
    <property type="protein sequence ID" value="GLH99751.1"/>
    <property type="molecule type" value="Genomic_DNA"/>
</dbReference>
<reference evidence="2" key="1">
    <citation type="submission" date="2022-12" db="EMBL/GenBank/DDBJ databases">
        <title>New Phytohabitans aurantiacus sp. RD004123 nov., an actinomycete isolated from soil.</title>
        <authorList>
            <person name="Triningsih D.W."/>
            <person name="Harunari E."/>
            <person name="Igarashi Y."/>
        </authorList>
    </citation>
    <scope>NUCLEOTIDE SEQUENCE</scope>
    <source>
        <strain evidence="2">RD004123</strain>
    </source>
</reference>
<dbReference type="PROSITE" id="PS50042">
    <property type="entry name" value="CNMP_BINDING_3"/>
    <property type="match status" value="1"/>
</dbReference>
<dbReference type="Gene3D" id="2.60.120.10">
    <property type="entry name" value="Jelly Rolls"/>
    <property type="match status" value="1"/>
</dbReference>
<dbReference type="CDD" id="cd00038">
    <property type="entry name" value="CAP_ED"/>
    <property type="match status" value="1"/>
</dbReference>
<sequence length="156" mass="17359">MAPRDLLAEHPFLAGLEPRWLDNLAEHAHPVYRNRQHRLFAVGGSARHFWLIRSGLVVLDIHAPGRGDVVVESIGAGAVLGWSWLFSPYRWSFGAVVVEAIQAIEFEAAPVRRLMAVDPGLSAELTGRFMRVVVERLQATRVRLLDLYGFPTGAKP</sequence>
<evidence type="ECO:0000259" key="1">
    <source>
        <dbReference type="PROSITE" id="PS50042"/>
    </source>
</evidence>
<gene>
    <name evidence="2" type="ORF">Pa4123_50270</name>
</gene>
<dbReference type="InterPro" id="IPR000595">
    <property type="entry name" value="cNMP-bd_dom"/>
</dbReference>
<evidence type="ECO:0000313" key="2">
    <source>
        <dbReference type="EMBL" id="GLH99751.1"/>
    </source>
</evidence>
<dbReference type="InterPro" id="IPR018490">
    <property type="entry name" value="cNMP-bd_dom_sf"/>
</dbReference>
<dbReference type="Proteomes" id="UP001144280">
    <property type="component" value="Unassembled WGS sequence"/>
</dbReference>
<evidence type="ECO:0000313" key="3">
    <source>
        <dbReference type="Proteomes" id="UP001144280"/>
    </source>
</evidence>
<accession>A0ABQ5R0P7</accession>
<dbReference type="Pfam" id="PF00027">
    <property type="entry name" value="cNMP_binding"/>
    <property type="match status" value="1"/>
</dbReference>
<dbReference type="SUPFAM" id="SSF51206">
    <property type="entry name" value="cAMP-binding domain-like"/>
    <property type="match status" value="1"/>
</dbReference>
<name>A0ABQ5R0P7_9ACTN</name>
<keyword evidence="3" id="KW-1185">Reference proteome</keyword>
<dbReference type="RefSeq" id="WP_281899692.1">
    <property type="nucleotide sequence ID" value="NZ_BSDI01000027.1"/>
</dbReference>
<protein>
    <recommendedName>
        <fullName evidence="1">Cyclic nucleotide-binding domain-containing protein</fullName>
    </recommendedName>
</protein>